<feature type="transmembrane region" description="Helical" evidence="1">
    <location>
        <begin position="20"/>
        <end position="39"/>
    </location>
</feature>
<reference evidence="2" key="1">
    <citation type="journal article" date="2014" name="Genome Announc.">
        <title>De novo whole-genome sequence and genome annotation of Lichtheimia ramosa.</title>
        <authorList>
            <person name="Linde J."/>
            <person name="Schwartze V."/>
            <person name="Binder U."/>
            <person name="Lass-Florl C."/>
            <person name="Voigt K."/>
            <person name="Horn F."/>
        </authorList>
    </citation>
    <scope>NUCLEOTIDE SEQUENCE</scope>
    <source>
        <strain evidence="2">JMRC FSU:6197</strain>
    </source>
</reference>
<sequence length="236" mass="26737">MRQLDRLVRKQCPSTHIEYYVFVFVITCVACSAGFSLAARSADISMWYPLILLLVPAALSYWTSRRRATFVYRIRQFELALKQTLREFNKTDRLKWTFRRPTAQDVLPTKYKNARLCLVIQISHYAEELPSYHTAVMSSSIVLDQQTLSPPPSYSQANLQDASSVSESTATSAPTLLYTSTNSSQTSLPLSHPEPAMVRTSTVVPSSTWCSSHTTTFNNQLHPYDSSPGVQRQRYP</sequence>
<dbReference type="OrthoDB" id="2247939at2759"/>
<dbReference type="AlphaFoldDB" id="A0A077WZS5"/>
<organism evidence="2">
    <name type="scientific">Lichtheimia ramosa</name>
    <dbReference type="NCBI Taxonomy" id="688394"/>
    <lineage>
        <taxon>Eukaryota</taxon>
        <taxon>Fungi</taxon>
        <taxon>Fungi incertae sedis</taxon>
        <taxon>Mucoromycota</taxon>
        <taxon>Mucoromycotina</taxon>
        <taxon>Mucoromycetes</taxon>
        <taxon>Mucorales</taxon>
        <taxon>Lichtheimiaceae</taxon>
        <taxon>Lichtheimia</taxon>
    </lineage>
</organism>
<keyword evidence="1" id="KW-0812">Transmembrane</keyword>
<dbReference type="EMBL" id="LK023357">
    <property type="protein sequence ID" value="CDS12342.1"/>
    <property type="molecule type" value="Genomic_DNA"/>
</dbReference>
<name>A0A077WZS5_9FUNG</name>
<evidence type="ECO:0000313" key="2">
    <source>
        <dbReference type="EMBL" id="CDS12342.1"/>
    </source>
</evidence>
<protein>
    <submittedName>
        <fullName evidence="2">Uncharacterized protein</fullName>
    </submittedName>
</protein>
<proteinExistence type="predicted"/>
<feature type="transmembrane region" description="Helical" evidence="1">
    <location>
        <begin position="45"/>
        <end position="63"/>
    </location>
</feature>
<keyword evidence="1" id="KW-1133">Transmembrane helix</keyword>
<gene>
    <name evidence="2" type="ORF">LRAMOSA04537</name>
</gene>
<accession>A0A077WZS5</accession>
<keyword evidence="1" id="KW-0472">Membrane</keyword>
<evidence type="ECO:0000256" key="1">
    <source>
        <dbReference type="SAM" id="Phobius"/>
    </source>
</evidence>